<dbReference type="SMART" id="SM00342">
    <property type="entry name" value="HTH_ARAC"/>
    <property type="match status" value="1"/>
</dbReference>
<dbReference type="SUPFAM" id="SSF52172">
    <property type="entry name" value="CheY-like"/>
    <property type="match status" value="1"/>
</dbReference>
<dbReference type="GO" id="GO:0043565">
    <property type="term" value="F:sequence-specific DNA binding"/>
    <property type="evidence" value="ECO:0007669"/>
    <property type="project" value="InterPro"/>
</dbReference>
<keyword evidence="3" id="KW-0804">Transcription</keyword>
<dbReference type="InterPro" id="IPR018060">
    <property type="entry name" value="HTH_AraC"/>
</dbReference>
<dbReference type="Pfam" id="PF12833">
    <property type="entry name" value="HTH_18"/>
    <property type="match status" value="1"/>
</dbReference>
<organism evidence="7 8">
    <name type="scientific">Cohnella zeiphila</name>
    <dbReference type="NCBI Taxonomy" id="2761120"/>
    <lineage>
        <taxon>Bacteria</taxon>
        <taxon>Bacillati</taxon>
        <taxon>Bacillota</taxon>
        <taxon>Bacilli</taxon>
        <taxon>Bacillales</taxon>
        <taxon>Paenibacillaceae</taxon>
        <taxon>Cohnella</taxon>
    </lineage>
</organism>
<keyword evidence="4" id="KW-0597">Phosphoprotein</keyword>
<sequence length="544" mass="62001">MHTILIVEDEPSIRNGLARHSVWKELGAGRVLEADDGLSALERVREEPGIRLVLTDIRMKKMSGLEFIRELYETVDFQGKVIILSGYDDFQYARTAMKYGVVDYLLKPVDMAELARVAGRALVQLEKESRQLESLRIMESAMPKLKEELLQRLVEEPENAGALPGLRTELASYGLTWLASDTLVIMVLEANNLRASASGESAADRDLVFFAIGNVVEYSLYEYVGKAGPYVRFRSSRHDKWIVIFGEPAENKEGVRAQLIEWESSIQARMSKYVKVDVGIAFVAGGADASPGALYKEALEKLERIRLYGSAEDGEEGEAGETFREVDLRSGAPALVDLLRHGSPGDISEAAAQFPLLVREWNVTKRGELHRHAFEWLLEIFEAAHKAGWKQDHWRRDPLRLWEKIQAFDTVEALQSFVETQLLQVGEEWREMPRNQVLQAAERYIQDHYTEPLTVQAIADHAYVTPEWLSTLFKKHHDSTVLDYITRLRMEKAKELLQDVGLKIYQIGGRVGYRDTVYFSRLFRKHAGMTPKEYRNQKGIRTDE</sequence>
<gene>
    <name evidence="7" type="ORF">H7C18_20440</name>
</gene>
<keyword evidence="2" id="KW-0238">DNA-binding</keyword>
<evidence type="ECO:0000256" key="2">
    <source>
        <dbReference type="ARBA" id="ARBA00023125"/>
    </source>
</evidence>
<name>A0A7X0SNK1_9BACL</name>
<dbReference type="PROSITE" id="PS50110">
    <property type="entry name" value="RESPONSE_REGULATORY"/>
    <property type="match status" value="1"/>
</dbReference>
<evidence type="ECO:0000256" key="3">
    <source>
        <dbReference type="ARBA" id="ARBA00023163"/>
    </source>
</evidence>
<dbReference type="SMART" id="SM00448">
    <property type="entry name" value="REC"/>
    <property type="match status" value="1"/>
</dbReference>
<feature type="domain" description="HTH araC/xylS-type" evidence="5">
    <location>
        <begin position="439"/>
        <end position="537"/>
    </location>
</feature>
<evidence type="ECO:0000259" key="5">
    <source>
        <dbReference type="PROSITE" id="PS01124"/>
    </source>
</evidence>
<evidence type="ECO:0000256" key="1">
    <source>
        <dbReference type="ARBA" id="ARBA00023015"/>
    </source>
</evidence>
<dbReference type="GO" id="GO:0000160">
    <property type="term" value="P:phosphorelay signal transduction system"/>
    <property type="evidence" value="ECO:0007669"/>
    <property type="project" value="InterPro"/>
</dbReference>
<dbReference type="PROSITE" id="PS01124">
    <property type="entry name" value="HTH_ARAC_FAMILY_2"/>
    <property type="match status" value="1"/>
</dbReference>
<dbReference type="EMBL" id="JACJVO010000025">
    <property type="protein sequence ID" value="MBB6733295.1"/>
    <property type="molecule type" value="Genomic_DNA"/>
</dbReference>
<evidence type="ECO:0000313" key="8">
    <source>
        <dbReference type="Proteomes" id="UP000564644"/>
    </source>
</evidence>
<keyword evidence="8" id="KW-1185">Reference proteome</keyword>
<dbReference type="GO" id="GO:0003700">
    <property type="term" value="F:DNA-binding transcription factor activity"/>
    <property type="evidence" value="ECO:0007669"/>
    <property type="project" value="InterPro"/>
</dbReference>
<dbReference type="AlphaFoldDB" id="A0A7X0SNK1"/>
<dbReference type="InterPro" id="IPR009057">
    <property type="entry name" value="Homeodomain-like_sf"/>
</dbReference>
<evidence type="ECO:0000259" key="6">
    <source>
        <dbReference type="PROSITE" id="PS50110"/>
    </source>
</evidence>
<dbReference type="InterPro" id="IPR020449">
    <property type="entry name" value="Tscrpt_reg_AraC-type_HTH"/>
</dbReference>
<dbReference type="PRINTS" id="PR00032">
    <property type="entry name" value="HTHARAC"/>
</dbReference>
<dbReference type="Gene3D" id="3.40.50.2300">
    <property type="match status" value="1"/>
</dbReference>
<dbReference type="CDD" id="cd17536">
    <property type="entry name" value="REC_YesN-like"/>
    <property type="match status" value="1"/>
</dbReference>
<reference evidence="7 8" key="1">
    <citation type="submission" date="2020-08" db="EMBL/GenBank/DDBJ databases">
        <title>Cohnella phylogeny.</title>
        <authorList>
            <person name="Dunlap C."/>
        </authorList>
    </citation>
    <scope>NUCLEOTIDE SEQUENCE [LARGE SCALE GENOMIC DNA]</scope>
    <source>
        <strain evidence="7 8">CBP 2801</strain>
    </source>
</reference>
<proteinExistence type="predicted"/>
<protein>
    <submittedName>
        <fullName evidence="7">Response regulator</fullName>
    </submittedName>
</protein>
<dbReference type="PANTHER" id="PTHR43280:SF2">
    <property type="entry name" value="HTH-TYPE TRANSCRIPTIONAL REGULATOR EXSA"/>
    <property type="match status" value="1"/>
</dbReference>
<feature type="domain" description="Response regulatory" evidence="6">
    <location>
        <begin position="3"/>
        <end position="122"/>
    </location>
</feature>
<evidence type="ECO:0000313" key="7">
    <source>
        <dbReference type="EMBL" id="MBB6733295.1"/>
    </source>
</evidence>
<dbReference type="Pfam" id="PF00072">
    <property type="entry name" value="Response_reg"/>
    <property type="match status" value="1"/>
</dbReference>
<dbReference type="PANTHER" id="PTHR43280">
    <property type="entry name" value="ARAC-FAMILY TRANSCRIPTIONAL REGULATOR"/>
    <property type="match status" value="1"/>
</dbReference>
<comment type="caution">
    <text evidence="7">The sequence shown here is derived from an EMBL/GenBank/DDBJ whole genome shotgun (WGS) entry which is preliminary data.</text>
</comment>
<dbReference type="Gene3D" id="1.10.10.60">
    <property type="entry name" value="Homeodomain-like"/>
    <property type="match status" value="2"/>
</dbReference>
<dbReference type="RefSeq" id="WP_185130960.1">
    <property type="nucleotide sequence ID" value="NZ_JACJVO010000025.1"/>
</dbReference>
<dbReference type="SUPFAM" id="SSF46689">
    <property type="entry name" value="Homeodomain-like"/>
    <property type="match status" value="2"/>
</dbReference>
<dbReference type="Proteomes" id="UP000564644">
    <property type="component" value="Unassembled WGS sequence"/>
</dbReference>
<accession>A0A7X0SNK1</accession>
<dbReference type="InterPro" id="IPR001789">
    <property type="entry name" value="Sig_transdc_resp-reg_receiver"/>
</dbReference>
<feature type="modified residue" description="4-aspartylphosphate" evidence="4">
    <location>
        <position position="56"/>
    </location>
</feature>
<dbReference type="InterPro" id="IPR011006">
    <property type="entry name" value="CheY-like_superfamily"/>
</dbReference>
<keyword evidence="1" id="KW-0805">Transcription regulation</keyword>
<evidence type="ECO:0000256" key="4">
    <source>
        <dbReference type="PROSITE-ProRule" id="PRU00169"/>
    </source>
</evidence>